<evidence type="ECO:0000256" key="1">
    <source>
        <dbReference type="SAM" id="MobiDB-lite"/>
    </source>
</evidence>
<feature type="region of interest" description="Disordered" evidence="1">
    <location>
        <begin position="194"/>
        <end position="214"/>
    </location>
</feature>
<dbReference type="KEGG" id="rama:IDM48_10895"/>
<evidence type="ECO:0008006" key="4">
    <source>
        <dbReference type="Google" id="ProtNLM"/>
    </source>
</evidence>
<dbReference type="AlphaFoldDB" id="A0A7H2BJJ2"/>
<evidence type="ECO:0000313" key="2">
    <source>
        <dbReference type="EMBL" id="QNV39838.2"/>
    </source>
</evidence>
<dbReference type="RefSeq" id="WP_202939883.1">
    <property type="nucleotide sequence ID" value="NZ_CP061538.1"/>
</dbReference>
<gene>
    <name evidence="2" type="ORF">IDM48_10895</name>
</gene>
<dbReference type="EMBL" id="CP061538">
    <property type="protein sequence ID" value="QNV39838.2"/>
    <property type="molecule type" value="Genomic_DNA"/>
</dbReference>
<organism evidence="2 3">
    <name type="scientific">Rothia amarae</name>
    <dbReference type="NCBI Taxonomy" id="169480"/>
    <lineage>
        <taxon>Bacteria</taxon>
        <taxon>Bacillati</taxon>
        <taxon>Actinomycetota</taxon>
        <taxon>Actinomycetes</taxon>
        <taxon>Micrococcales</taxon>
        <taxon>Micrococcaceae</taxon>
        <taxon>Rothia</taxon>
    </lineage>
</organism>
<reference evidence="2 3" key="1">
    <citation type="submission" date="2020-09" db="EMBL/GenBank/DDBJ databases">
        <title>Investigation of environmental microbe.</title>
        <authorList>
            <person name="Ou Y."/>
            <person name="Kang Q."/>
        </authorList>
    </citation>
    <scope>NUCLEOTIDE SEQUENCE [LARGE SCALE GENOMIC DNA]</scope>
    <source>
        <strain evidence="2 3">KJZ-9</strain>
    </source>
</reference>
<proteinExistence type="predicted"/>
<evidence type="ECO:0000313" key="3">
    <source>
        <dbReference type="Proteomes" id="UP000516421"/>
    </source>
</evidence>
<protein>
    <recommendedName>
        <fullName evidence="4">Lipoprotein</fullName>
    </recommendedName>
</protein>
<keyword evidence="3" id="KW-1185">Reference proteome</keyword>
<dbReference type="Proteomes" id="UP000516421">
    <property type="component" value="Chromosome"/>
</dbReference>
<feature type="compositionally biased region" description="Low complexity" evidence="1">
    <location>
        <begin position="199"/>
        <end position="214"/>
    </location>
</feature>
<name>A0A7H2BJJ2_9MICC</name>
<sequence>MSNYRKVLVALIPVVLLASGCSGVVEEKKMEDSERYIKAPVQDVVDEWMTARNGTIKAAGNEAFYYDDAETSAVDSASTDMRYDLPGQMCTAGEEGYSAYATLHVSTKVVEEPGVDLDAEVEKVADFWRSQGWTDIRQGAEGAGERRIFVTTPLGTTITYAVMTSDGRVLLNLQMKSLCAAEFDNLSPKYLGDFEERFSSPPNTTPSAASSKGN</sequence>
<accession>A0A7H2BJJ2</accession>
<dbReference type="PROSITE" id="PS51257">
    <property type="entry name" value="PROKAR_LIPOPROTEIN"/>
    <property type="match status" value="1"/>
</dbReference>